<dbReference type="PANTHER" id="PTHR23245:SF25">
    <property type="entry name" value="TRNA WYBUTOSINE-SYNTHESIZING PROTEIN 2 HOMOLOG"/>
    <property type="match status" value="1"/>
</dbReference>
<keyword evidence="2" id="KW-0808">Transferase</keyword>
<feature type="compositionally biased region" description="Polar residues" evidence="3">
    <location>
        <begin position="1"/>
        <end position="41"/>
    </location>
</feature>
<dbReference type="PROSITE" id="PS51684">
    <property type="entry name" value="SAM_MT_TRM5_TYW2"/>
    <property type="match status" value="1"/>
</dbReference>
<dbReference type="PANTHER" id="PTHR23245">
    <property type="entry name" value="TRNA METHYLTRANSFERASE"/>
    <property type="match status" value="1"/>
</dbReference>
<dbReference type="Proteomes" id="UP001375240">
    <property type="component" value="Unassembled WGS sequence"/>
</dbReference>
<dbReference type="InterPro" id="IPR030382">
    <property type="entry name" value="MeTrfase_TRM5/TYW2"/>
</dbReference>
<evidence type="ECO:0000259" key="4">
    <source>
        <dbReference type="PROSITE" id="PS51684"/>
    </source>
</evidence>
<comment type="catalytic activity">
    <reaction evidence="1">
        <text>4-demethylwyosine(37) in tRNA(Phe) + S-adenosyl-L-methionine = 4-demethyl-7-[(3S)-3-amino-3-carboxypropyl]wyosine(37) in tRNA(Phe) + S-methyl-5'-thioadenosine + H(+)</text>
        <dbReference type="Rhea" id="RHEA:36355"/>
        <dbReference type="Rhea" id="RHEA-COMP:10164"/>
        <dbReference type="Rhea" id="RHEA-COMP:10378"/>
        <dbReference type="ChEBI" id="CHEBI:15378"/>
        <dbReference type="ChEBI" id="CHEBI:17509"/>
        <dbReference type="ChEBI" id="CHEBI:59789"/>
        <dbReference type="ChEBI" id="CHEBI:64315"/>
        <dbReference type="ChEBI" id="CHEBI:73550"/>
        <dbReference type="EC" id="2.5.1.114"/>
    </reaction>
</comment>
<comment type="function">
    <text evidence="2">S-adenosyl-L-methionine-dependent transferase that acts as a component of the wybutosine biosynthesis pathway. Wybutosine is a hyper modified guanosine with a tricyclic base found at the 3'-position adjacent to the anticodon of eukaryotic phenylalanine tRNA. Catalyzes the transfer of the alpha-amino-alpha-carboxypropyl (acp) group from S-adenosyl-L-methionine to the C-7 position of 4-demethylwyosine (imG-14) to produce wybutosine-86.</text>
</comment>
<dbReference type="SUPFAM" id="SSF53335">
    <property type="entry name" value="S-adenosyl-L-methionine-dependent methyltransferases"/>
    <property type="match status" value="1"/>
</dbReference>
<dbReference type="GO" id="GO:0005737">
    <property type="term" value="C:cytoplasm"/>
    <property type="evidence" value="ECO:0007669"/>
    <property type="project" value="UniProtKB-SubCell"/>
</dbReference>
<evidence type="ECO:0000256" key="2">
    <source>
        <dbReference type="PIRNR" id="PIRNR038972"/>
    </source>
</evidence>
<dbReference type="Gene3D" id="3.40.50.150">
    <property type="entry name" value="Vaccinia Virus protein VP39"/>
    <property type="match status" value="1"/>
</dbReference>
<keyword evidence="2" id="KW-0949">S-adenosyl-L-methionine</keyword>
<comment type="caution">
    <text evidence="5">The sequence shown here is derived from an EMBL/GenBank/DDBJ whole genome shotgun (WGS) entry which is preliminary data.</text>
</comment>
<dbReference type="GO" id="GO:0030488">
    <property type="term" value="P:tRNA methylation"/>
    <property type="evidence" value="ECO:0007669"/>
    <property type="project" value="TreeGrafter"/>
</dbReference>
<dbReference type="InterPro" id="IPR026274">
    <property type="entry name" value="tRNA_wybutosine_synth_prot_2"/>
</dbReference>
<name>A0AAV9U9S7_9PEZI</name>
<reference evidence="5 6" key="1">
    <citation type="submission" date="2019-10" db="EMBL/GenBank/DDBJ databases">
        <authorList>
            <person name="Palmer J.M."/>
        </authorList>
    </citation>
    <scope>NUCLEOTIDE SEQUENCE [LARGE SCALE GENOMIC DNA]</scope>
    <source>
        <strain evidence="5 6">TWF696</strain>
    </source>
</reference>
<comment type="similarity">
    <text evidence="2">Belongs to the class I-like SAM-binding methyltransferase superfamily. TRM5/TYW2 family.</text>
</comment>
<feature type="region of interest" description="Disordered" evidence="3">
    <location>
        <begin position="1"/>
        <end position="50"/>
    </location>
</feature>
<dbReference type="GO" id="GO:0008175">
    <property type="term" value="F:tRNA methyltransferase activity"/>
    <property type="evidence" value="ECO:0007669"/>
    <property type="project" value="TreeGrafter"/>
</dbReference>
<evidence type="ECO:0000313" key="6">
    <source>
        <dbReference type="Proteomes" id="UP001375240"/>
    </source>
</evidence>
<dbReference type="InterPro" id="IPR029063">
    <property type="entry name" value="SAM-dependent_MTases_sf"/>
</dbReference>
<evidence type="ECO:0000256" key="3">
    <source>
        <dbReference type="SAM" id="MobiDB-lite"/>
    </source>
</evidence>
<keyword evidence="6" id="KW-1185">Reference proteome</keyword>
<keyword evidence="2" id="KW-0963">Cytoplasm</keyword>
<organism evidence="5 6">
    <name type="scientific">Orbilia brochopaga</name>
    <dbReference type="NCBI Taxonomy" id="3140254"/>
    <lineage>
        <taxon>Eukaryota</taxon>
        <taxon>Fungi</taxon>
        <taxon>Dikarya</taxon>
        <taxon>Ascomycota</taxon>
        <taxon>Pezizomycotina</taxon>
        <taxon>Orbiliomycetes</taxon>
        <taxon>Orbiliales</taxon>
        <taxon>Orbiliaceae</taxon>
        <taxon>Orbilia</taxon>
    </lineage>
</organism>
<evidence type="ECO:0000313" key="5">
    <source>
        <dbReference type="EMBL" id="KAK6338086.1"/>
    </source>
</evidence>
<dbReference type="AlphaFoldDB" id="A0AAV9U9S7"/>
<feature type="domain" description="SAM-dependent methyltransferase TRM5/TYW2-type" evidence="4">
    <location>
        <begin position="118"/>
        <end position="422"/>
    </location>
</feature>
<accession>A0AAV9U9S7</accession>
<dbReference type="EMBL" id="JAVHNQ010000010">
    <property type="protein sequence ID" value="KAK6338086.1"/>
    <property type="molecule type" value="Genomic_DNA"/>
</dbReference>
<proteinExistence type="inferred from homology"/>
<sequence length="425" mass="45968">MTLQSPANISTTSSTSMQDATNGPNDATTPQIALQPSNASTRPPRPRKQHVHPYIPALTAFLSSHAAPSTSINPTVPLKLRYDIYGPLLLLPPTSPLVHPPWSDYLASLPAATRGYFYGVLAAAFAVTHIAINAPITTDPAVGGNTIRAPRITALHGDFGLCEPDAEDDESPGEAAFDRAFWARVVQHGVYQTWAPVHTMFSRGNISEKERIHNLVASQMRMRDEGGRTVAAVDLFVGIGYFAFSYLKAGIPVVFGWDINPWSIEGCRRGAIANKWPVAVATTQKDVVLGGANSPRLCIYQESNVHAPARLAAVKERMLAAGKEWVYILHINLGLLPTSAQAYEIAVAVLALNDTTEETWVHVHENVAKEDVESLKDAVVGKFAALVANAGMERDVSCTHVEYVKSWAPGVWHCVFDIRIAPVGG</sequence>
<dbReference type="GO" id="GO:0031591">
    <property type="term" value="P:wybutosine biosynthetic process"/>
    <property type="evidence" value="ECO:0007669"/>
    <property type="project" value="InterPro"/>
</dbReference>
<gene>
    <name evidence="5" type="ORF">TWF696_001556</name>
</gene>
<comment type="subcellular location">
    <subcellularLocation>
        <location evidence="2">Cytoplasm</location>
    </subcellularLocation>
</comment>
<protein>
    <recommendedName>
        <fullName evidence="2">tRNA wybutosine-synthesizing protein 2</fullName>
        <shortName evidence="2">tRNA-yW-synthesizing protein 2</shortName>
    </recommendedName>
    <alternativeName>
        <fullName evidence="2">tRNA(Phe) (4-demethylwyosine(37)-C(7)) aminocarboxypropyltransferase</fullName>
    </alternativeName>
</protein>
<dbReference type="GO" id="GO:0102522">
    <property type="term" value="F:tRNA 4-demethylwyosine alpha-amino-alpha-carboxypropyltransferase activity"/>
    <property type="evidence" value="ECO:0007669"/>
    <property type="project" value="UniProtKB-EC"/>
</dbReference>
<dbReference type="GO" id="GO:0008757">
    <property type="term" value="F:S-adenosylmethionine-dependent methyltransferase activity"/>
    <property type="evidence" value="ECO:0007669"/>
    <property type="project" value="InterPro"/>
</dbReference>
<keyword evidence="2" id="KW-0819">tRNA processing</keyword>
<dbReference type="PIRSF" id="PIRSF038972">
    <property type="entry name" value="Trm12"/>
    <property type="match status" value="1"/>
</dbReference>
<evidence type="ECO:0000256" key="1">
    <source>
        <dbReference type="ARBA" id="ARBA00049400"/>
    </source>
</evidence>
<comment type="pathway">
    <text evidence="2">tRNA modification; wybutosine-tRNA(Phe) biosynthesis.</text>
</comment>